<keyword evidence="1" id="KW-0472">Membrane</keyword>
<dbReference type="Pfam" id="PF06836">
    <property type="entry name" value="DUF1240"/>
    <property type="match status" value="1"/>
</dbReference>
<organism evidence="2 3">
    <name type="scientific">Providencia stuartii</name>
    <dbReference type="NCBI Taxonomy" id="588"/>
    <lineage>
        <taxon>Bacteria</taxon>
        <taxon>Pseudomonadati</taxon>
        <taxon>Pseudomonadota</taxon>
        <taxon>Gammaproteobacteria</taxon>
        <taxon>Enterobacterales</taxon>
        <taxon>Morganellaceae</taxon>
        <taxon>Providencia</taxon>
    </lineage>
</organism>
<evidence type="ECO:0000313" key="2">
    <source>
        <dbReference type="EMBL" id="MDE8768419.1"/>
    </source>
</evidence>
<gene>
    <name evidence="2" type="ORF">PZS58_02550</name>
</gene>
<dbReference type="EMBL" id="JAREJI010000001">
    <property type="protein sequence ID" value="MDE8768419.1"/>
    <property type="molecule type" value="Genomic_DNA"/>
</dbReference>
<name>A0AAJ1N4P9_PROST</name>
<proteinExistence type="predicted"/>
<dbReference type="AlphaFoldDB" id="A0AAJ1N4P9"/>
<dbReference type="InterPro" id="IPR010665">
    <property type="entry name" value="DUF1240"/>
</dbReference>
<comment type="caution">
    <text evidence="2">The sequence shown here is derived from an EMBL/GenBank/DDBJ whole genome shotgun (WGS) entry which is preliminary data.</text>
</comment>
<evidence type="ECO:0000313" key="3">
    <source>
        <dbReference type="Proteomes" id="UP001163056"/>
    </source>
</evidence>
<reference evidence="2 3" key="1">
    <citation type="submission" date="2023-03" db="EMBL/GenBank/DDBJ databases">
        <title>WGS of NDM-producing Providencia thailandensis from Ukrainian patients.</title>
        <authorList>
            <person name="Zabicka D."/>
            <person name="Izdebski R."/>
            <person name="Urbanowicz P."/>
            <person name="Biedrzycka M."/>
            <person name="Guzek A."/>
            <person name="Gniadkowski M."/>
        </authorList>
    </citation>
    <scope>NUCLEOTIDE SEQUENCE [LARGE SCALE GENOMIC DNA]</scope>
    <source>
        <strain evidence="2 3">8015-22</strain>
    </source>
</reference>
<feature type="transmembrane region" description="Helical" evidence="1">
    <location>
        <begin position="81"/>
        <end position="100"/>
    </location>
</feature>
<keyword evidence="1" id="KW-0812">Transmembrane</keyword>
<dbReference type="Proteomes" id="UP001163056">
    <property type="component" value="Unassembled WGS sequence"/>
</dbReference>
<evidence type="ECO:0000256" key="1">
    <source>
        <dbReference type="SAM" id="Phobius"/>
    </source>
</evidence>
<sequence>MVSNPDIKLLISSIVLFLLALYGIYVSASHYLDYFLMKDRILFSFLTGLFGFGAPIVLYFSYFGFILAFKKKPTKKIIKAANYLAGIVIIGVFVSLFFSFEIKFNLTSKGYTECYKSSIFAPTEYVISKDMCK</sequence>
<keyword evidence="1" id="KW-1133">Transmembrane helix</keyword>
<protein>
    <submittedName>
        <fullName evidence="2">DUF1240 domain-containing protein</fullName>
    </submittedName>
</protein>
<accession>A0AAJ1N4P9</accession>
<feature type="transmembrane region" description="Helical" evidence="1">
    <location>
        <begin position="7"/>
        <end position="25"/>
    </location>
</feature>
<feature type="transmembrane region" description="Helical" evidence="1">
    <location>
        <begin position="45"/>
        <end position="69"/>
    </location>
</feature>
<dbReference type="RefSeq" id="WP_227698413.1">
    <property type="nucleotide sequence ID" value="NZ_BRVJ01000002.1"/>
</dbReference>